<name>A0AAU7BJL2_9PSED</name>
<protein>
    <recommendedName>
        <fullName evidence="2">Folylpolyglutamate synthase</fullName>
    </recommendedName>
</protein>
<organism evidence="1">
    <name type="scientific">Pseudomonas sp. 13.2</name>
    <dbReference type="NCBI Taxonomy" id="3144665"/>
    <lineage>
        <taxon>Bacteria</taxon>
        <taxon>Pseudomonadati</taxon>
        <taxon>Pseudomonadota</taxon>
        <taxon>Gammaproteobacteria</taxon>
        <taxon>Pseudomonadales</taxon>
        <taxon>Pseudomonadaceae</taxon>
        <taxon>Pseudomonas</taxon>
    </lineage>
</organism>
<dbReference type="Gene3D" id="3.90.190.20">
    <property type="entry name" value="Mur ligase, C-terminal domain"/>
    <property type="match status" value="1"/>
</dbReference>
<evidence type="ECO:0008006" key="2">
    <source>
        <dbReference type="Google" id="ProtNLM"/>
    </source>
</evidence>
<reference evidence="1" key="2">
    <citation type="submission" date="2024-05" db="EMBL/GenBank/DDBJ databases">
        <authorList>
            <person name="Mellies J."/>
            <person name="Newton I."/>
        </authorList>
    </citation>
    <scope>NUCLEOTIDE SEQUENCE</scope>
    <source>
        <strain evidence="1">13.2</strain>
    </source>
</reference>
<accession>A0AAU7BJL2</accession>
<sequence length="61" mass="6321">MANLGATVKSYASVDAALEGQCAQATADDQILLFGSFFCVAQALEWLERHAQEGGIDGCAG</sequence>
<reference evidence="1" key="1">
    <citation type="journal article" date="2019" name="Microbiol. Resour. Announc.">
        <title>Draft Genome Sequences of Five Environmental Bacterial Isolates That Degrade Polyethylene Terephthalate Plastic.</title>
        <authorList>
            <person name="Leon-Zayas R."/>
            <person name="Roberts C."/>
            <person name="Vague M."/>
            <person name="Mellies J.L."/>
        </authorList>
    </citation>
    <scope>NUCLEOTIDE SEQUENCE</scope>
    <source>
        <strain evidence="1">13.2</strain>
    </source>
</reference>
<dbReference type="AlphaFoldDB" id="A0AAU7BJL2"/>
<dbReference type="SUPFAM" id="SSF53244">
    <property type="entry name" value="MurD-like peptide ligases, peptide-binding domain"/>
    <property type="match status" value="1"/>
</dbReference>
<proteinExistence type="predicted"/>
<gene>
    <name evidence="1" type="ORF">ABH853_07090</name>
</gene>
<dbReference type="EMBL" id="CP157179">
    <property type="protein sequence ID" value="XBG32805.1"/>
    <property type="molecule type" value="Genomic_DNA"/>
</dbReference>
<dbReference type="InterPro" id="IPR036615">
    <property type="entry name" value="Mur_ligase_C_dom_sf"/>
</dbReference>
<dbReference type="GO" id="GO:0016881">
    <property type="term" value="F:acid-amino acid ligase activity"/>
    <property type="evidence" value="ECO:0007669"/>
    <property type="project" value="InterPro"/>
</dbReference>
<evidence type="ECO:0000313" key="1">
    <source>
        <dbReference type="EMBL" id="XBG32805.1"/>
    </source>
</evidence>